<evidence type="ECO:0000313" key="3">
    <source>
        <dbReference type="EnsemblMetazoa" id="ASIC007092-PA"/>
    </source>
</evidence>
<reference evidence="3" key="2">
    <citation type="submission" date="2020-05" db="UniProtKB">
        <authorList>
            <consortium name="EnsemblMetazoa"/>
        </authorList>
    </citation>
    <scope>IDENTIFICATION</scope>
</reference>
<proteinExistence type="predicted"/>
<evidence type="ECO:0000256" key="1">
    <source>
        <dbReference type="SAM" id="MobiDB-lite"/>
    </source>
</evidence>
<dbReference type="EnsemblMetazoa" id="ASIC007092-RA">
    <property type="protein sequence ID" value="ASIC007092-PA"/>
    <property type="gene ID" value="ASIC007092"/>
</dbReference>
<evidence type="ECO:0000313" key="4">
    <source>
        <dbReference type="Proteomes" id="UP000030765"/>
    </source>
</evidence>
<gene>
    <name evidence="2" type="ORF">ZHAS_00007092</name>
</gene>
<accession>A0A084VNV1</accession>
<protein>
    <submittedName>
        <fullName evidence="2 3">MAP3K12-binding inhibitory protein 1-like protein</fullName>
    </submittedName>
</protein>
<dbReference type="EMBL" id="KE524996">
    <property type="protein sequence ID" value="KFB39645.1"/>
    <property type="molecule type" value="Genomic_DNA"/>
</dbReference>
<feature type="region of interest" description="Disordered" evidence="1">
    <location>
        <begin position="1"/>
        <end position="34"/>
    </location>
</feature>
<dbReference type="EMBL" id="ATLV01014929">
    <property type="status" value="NOT_ANNOTATED_CDS"/>
    <property type="molecule type" value="Genomic_DNA"/>
</dbReference>
<dbReference type="AlphaFoldDB" id="A0A084VNV1"/>
<sequence length="139" mass="15142">MPTSSRDPGMPEGGAAVPRQKSEGTNSTTAETASRYRARTGWCWEERWRSIGAHRQLGPLPQVLKSERRRLKSRGTGANFPTSPLLLELELELPEYSYALALSSLGLVVFAPVHLPCGSGGKVSTFQLKNWCIGVTASE</sequence>
<evidence type="ECO:0000313" key="2">
    <source>
        <dbReference type="EMBL" id="KFB39645.1"/>
    </source>
</evidence>
<reference evidence="2 4" key="1">
    <citation type="journal article" date="2014" name="BMC Genomics">
        <title>Genome sequence of Anopheles sinensis provides insight into genetics basis of mosquito competence for malaria parasites.</title>
        <authorList>
            <person name="Zhou D."/>
            <person name="Zhang D."/>
            <person name="Ding G."/>
            <person name="Shi L."/>
            <person name="Hou Q."/>
            <person name="Ye Y."/>
            <person name="Xu Y."/>
            <person name="Zhou H."/>
            <person name="Xiong C."/>
            <person name="Li S."/>
            <person name="Yu J."/>
            <person name="Hong S."/>
            <person name="Yu X."/>
            <person name="Zou P."/>
            <person name="Chen C."/>
            <person name="Chang X."/>
            <person name="Wang W."/>
            <person name="Lv Y."/>
            <person name="Sun Y."/>
            <person name="Ma L."/>
            <person name="Shen B."/>
            <person name="Zhu C."/>
        </authorList>
    </citation>
    <scope>NUCLEOTIDE SEQUENCE [LARGE SCALE GENOMIC DNA]</scope>
</reference>
<feature type="compositionally biased region" description="Polar residues" evidence="1">
    <location>
        <begin position="23"/>
        <end position="32"/>
    </location>
</feature>
<organism evidence="2">
    <name type="scientific">Anopheles sinensis</name>
    <name type="common">Mosquito</name>
    <dbReference type="NCBI Taxonomy" id="74873"/>
    <lineage>
        <taxon>Eukaryota</taxon>
        <taxon>Metazoa</taxon>
        <taxon>Ecdysozoa</taxon>
        <taxon>Arthropoda</taxon>
        <taxon>Hexapoda</taxon>
        <taxon>Insecta</taxon>
        <taxon>Pterygota</taxon>
        <taxon>Neoptera</taxon>
        <taxon>Endopterygota</taxon>
        <taxon>Diptera</taxon>
        <taxon>Nematocera</taxon>
        <taxon>Culicoidea</taxon>
        <taxon>Culicidae</taxon>
        <taxon>Anophelinae</taxon>
        <taxon>Anopheles</taxon>
    </lineage>
</organism>
<keyword evidence="4" id="KW-1185">Reference proteome</keyword>
<dbReference type="Proteomes" id="UP000030765">
    <property type="component" value="Unassembled WGS sequence"/>
</dbReference>
<dbReference type="VEuPathDB" id="VectorBase:ASIC007092"/>
<name>A0A084VNV1_ANOSI</name>